<dbReference type="Pfam" id="PF00903">
    <property type="entry name" value="Glyoxalase"/>
    <property type="match status" value="1"/>
</dbReference>
<proteinExistence type="predicted"/>
<keyword evidence="4" id="KW-1185">Reference proteome</keyword>
<comment type="caution">
    <text evidence="3">The sequence shown here is derived from an EMBL/GenBank/DDBJ whole genome shotgun (WGS) entry which is preliminary data.</text>
</comment>
<name>G9WWY0_9FIRM</name>
<dbReference type="Gene3D" id="3.10.180.10">
    <property type="entry name" value="2,3-Dihydroxybiphenyl 1,2-Dioxygenase, domain 1"/>
    <property type="match status" value="1"/>
</dbReference>
<dbReference type="InterPro" id="IPR004360">
    <property type="entry name" value="Glyas_Fos-R_dOase_dom"/>
</dbReference>
<dbReference type="PANTHER" id="PTHR43048">
    <property type="entry name" value="METHYLMALONYL-COA EPIMERASE"/>
    <property type="match status" value="1"/>
</dbReference>
<gene>
    <name evidence="3" type="ORF">HMPREF9624_01354</name>
</gene>
<evidence type="ECO:0000313" key="3">
    <source>
        <dbReference type="EMBL" id="EHL09313.1"/>
    </source>
</evidence>
<dbReference type="InterPro" id="IPR051785">
    <property type="entry name" value="MMCE/EMCE_epimerase"/>
</dbReference>
<dbReference type="GO" id="GO:0004493">
    <property type="term" value="F:methylmalonyl-CoA epimerase activity"/>
    <property type="evidence" value="ECO:0007669"/>
    <property type="project" value="TreeGrafter"/>
</dbReference>
<accession>G9WWY0</accession>
<dbReference type="RefSeq" id="WP_009537135.1">
    <property type="nucleotide sequence ID" value="NZ_JH414505.1"/>
</dbReference>
<dbReference type="Proteomes" id="UP000003527">
    <property type="component" value="Unassembled WGS sequence"/>
</dbReference>
<dbReference type="CDD" id="cd06587">
    <property type="entry name" value="VOC"/>
    <property type="match status" value="1"/>
</dbReference>
<dbReference type="InterPro" id="IPR029068">
    <property type="entry name" value="Glyas_Bleomycin-R_OHBP_Dase"/>
</dbReference>
<dbReference type="HOGENOM" id="CLU_046006_8_2_9"/>
<protein>
    <recommendedName>
        <fullName evidence="2">VOC domain-containing protein</fullName>
    </recommendedName>
</protein>
<dbReference type="EMBL" id="AFZD01000021">
    <property type="protein sequence ID" value="EHL09313.1"/>
    <property type="molecule type" value="Genomic_DNA"/>
</dbReference>
<dbReference type="AlphaFoldDB" id="G9WWY0"/>
<reference evidence="3 4" key="1">
    <citation type="submission" date="2011-08" db="EMBL/GenBank/DDBJ databases">
        <title>The Genome Sequence of Oribacterium sp. ACB7.</title>
        <authorList>
            <consortium name="The Broad Institute Genome Sequencing Platform"/>
            <person name="Earl A."/>
            <person name="Ward D."/>
            <person name="Feldgarden M."/>
            <person name="Gevers D."/>
            <person name="Sizova M."/>
            <person name="Hazen A."/>
            <person name="Epstein S."/>
            <person name="Young S.K."/>
            <person name="Zeng Q."/>
            <person name="Gargeya S."/>
            <person name="Fitzgerald M."/>
            <person name="Haas B."/>
            <person name="Abouelleil A."/>
            <person name="Alvarado L."/>
            <person name="Arachchi H.M."/>
            <person name="Berlin A."/>
            <person name="Brown A."/>
            <person name="Chapman S.B."/>
            <person name="Chen Z."/>
            <person name="Dunbar C."/>
            <person name="Freedman E."/>
            <person name="Gearin G."/>
            <person name="Gellesch M."/>
            <person name="Goldberg J."/>
            <person name="Griggs A."/>
            <person name="Gujja S."/>
            <person name="Heiman D."/>
            <person name="Howarth C."/>
            <person name="Larson L."/>
            <person name="Lui A."/>
            <person name="MacDonald P.J.P."/>
            <person name="Montmayeur A."/>
            <person name="Murphy C."/>
            <person name="Neiman D."/>
            <person name="Pearson M."/>
            <person name="Priest M."/>
            <person name="Roberts A."/>
            <person name="Saif S."/>
            <person name="Shea T."/>
            <person name="Shenoy N."/>
            <person name="Sisk P."/>
            <person name="Stolte C."/>
            <person name="Sykes S."/>
            <person name="Wortman J."/>
            <person name="Nusbaum C."/>
            <person name="Birren B."/>
        </authorList>
    </citation>
    <scope>NUCLEOTIDE SEQUENCE [LARGE SCALE GENOMIC DNA]</scope>
    <source>
        <strain evidence="3 4">ACB7</strain>
    </source>
</reference>
<keyword evidence="1" id="KW-0479">Metal-binding</keyword>
<dbReference type="PROSITE" id="PS51819">
    <property type="entry name" value="VOC"/>
    <property type="match status" value="1"/>
</dbReference>
<dbReference type="PATRIC" id="fig|796944.3.peg.2100"/>
<dbReference type="SUPFAM" id="SSF54593">
    <property type="entry name" value="Glyoxalase/Bleomycin resistance protein/Dihydroxybiphenyl dioxygenase"/>
    <property type="match status" value="1"/>
</dbReference>
<dbReference type="PANTHER" id="PTHR43048:SF3">
    <property type="entry name" value="METHYLMALONYL-COA EPIMERASE, MITOCHONDRIAL"/>
    <property type="match status" value="1"/>
</dbReference>
<organism evidence="3 4">
    <name type="scientific">Oribacterium asaccharolyticum ACB7</name>
    <dbReference type="NCBI Taxonomy" id="796944"/>
    <lineage>
        <taxon>Bacteria</taxon>
        <taxon>Bacillati</taxon>
        <taxon>Bacillota</taxon>
        <taxon>Clostridia</taxon>
        <taxon>Lachnospirales</taxon>
        <taxon>Lachnospiraceae</taxon>
        <taxon>Oribacterium</taxon>
    </lineage>
</organism>
<evidence type="ECO:0000259" key="2">
    <source>
        <dbReference type="PROSITE" id="PS51819"/>
    </source>
</evidence>
<dbReference type="GO" id="GO:0004462">
    <property type="term" value="F:lactoylglutathione lyase activity"/>
    <property type="evidence" value="ECO:0007669"/>
    <property type="project" value="InterPro"/>
</dbReference>
<feature type="domain" description="VOC" evidence="2">
    <location>
        <begin position="4"/>
        <end position="129"/>
    </location>
</feature>
<dbReference type="InterPro" id="IPR037523">
    <property type="entry name" value="VOC_core"/>
</dbReference>
<dbReference type="InterPro" id="IPR018146">
    <property type="entry name" value="Glyoxalase_1_CS"/>
</dbReference>
<dbReference type="GO" id="GO:0046872">
    <property type="term" value="F:metal ion binding"/>
    <property type="evidence" value="ECO:0007669"/>
    <property type="project" value="UniProtKB-KW"/>
</dbReference>
<evidence type="ECO:0000313" key="4">
    <source>
        <dbReference type="Proteomes" id="UP000003527"/>
    </source>
</evidence>
<dbReference type="GO" id="GO:0046491">
    <property type="term" value="P:L-methylmalonyl-CoA metabolic process"/>
    <property type="evidence" value="ECO:0007669"/>
    <property type="project" value="TreeGrafter"/>
</dbReference>
<evidence type="ECO:0000256" key="1">
    <source>
        <dbReference type="ARBA" id="ARBA00022723"/>
    </source>
</evidence>
<dbReference type="PROSITE" id="PS00934">
    <property type="entry name" value="GLYOXALASE_I_1"/>
    <property type="match status" value="1"/>
</dbReference>
<sequence length="130" mass="14904">MKNALAHIGVLVFDLKISQNFYENILGFHKVWENTNSSPYGDVQVVFVEKDGLIIELIKMPKLEERGDGVVDHFAISVKDLEKVIEELQGKKVTFEEGSYCEAPHVFENGSKWIMLRGPNNERIELNERL</sequence>